<dbReference type="Pfam" id="PF01545">
    <property type="entry name" value="Cation_efflux"/>
    <property type="match status" value="1"/>
</dbReference>
<evidence type="ECO:0000256" key="8">
    <source>
        <dbReference type="SAM" id="Phobius"/>
    </source>
</evidence>
<evidence type="ECO:0000313" key="11">
    <source>
        <dbReference type="EMBL" id="CAF1494802.1"/>
    </source>
</evidence>
<keyword evidence="4" id="KW-0862">Zinc</keyword>
<feature type="region of interest" description="Disordered" evidence="7">
    <location>
        <begin position="71"/>
        <end position="92"/>
    </location>
</feature>
<comment type="subcellular location">
    <subcellularLocation>
        <location evidence="1">Membrane</location>
        <topology evidence="1">Multi-pass membrane protein</topology>
    </subcellularLocation>
</comment>
<dbReference type="Proteomes" id="UP000682733">
    <property type="component" value="Unassembled WGS sequence"/>
</dbReference>
<evidence type="ECO:0000259" key="10">
    <source>
        <dbReference type="Pfam" id="PF16916"/>
    </source>
</evidence>
<dbReference type="PANTHER" id="PTHR45820">
    <property type="entry name" value="FI23527P1"/>
    <property type="match status" value="1"/>
</dbReference>
<dbReference type="InterPro" id="IPR058533">
    <property type="entry name" value="Cation_efflux_TM"/>
</dbReference>
<feature type="compositionally biased region" description="Polar residues" evidence="7">
    <location>
        <begin position="71"/>
        <end position="90"/>
    </location>
</feature>
<evidence type="ECO:0000256" key="6">
    <source>
        <dbReference type="ARBA" id="ARBA00023136"/>
    </source>
</evidence>
<evidence type="ECO:0000259" key="9">
    <source>
        <dbReference type="Pfam" id="PF01545"/>
    </source>
</evidence>
<evidence type="ECO:0000256" key="2">
    <source>
        <dbReference type="ARBA" id="ARBA00008873"/>
    </source>
</evidence>
<feature type="transmembrane region" description="Helical" evidence="8">
    <location>
        <begin position="107"/>
        <end position="127"/>
    </location>
</feature>
<feature type="domain" description="Cation efflux protein transmembrane" evidence="9">
    <location>
        <begin position="3"/>
        <end position="176"/>
    </location>
</feature>
<dbReference type="InterPro" id="IPR036837">
    <property type="entry name" value="Cation_efflux_CTD_sf"/>
</dbReference>
<proteinExistence type="inferred from homology"/>
<dbReference type="EMBL" id="CAJOBA010055462">
    <property type="protein sequence ID" value="CAF4283812.1"/>
    <property type="molecule type" value="Genomic_DNA"/>
</dbReference>
<dbReference type="Proteomes" id="UP000677228">
    <property type="component" value="Unassembled WGS sequence"/>
</dbReference>
<evidence type="ECO:0000256" key="4">
    <source>
        <dbReference type="ARBA" id="ARBA00022833"/>
    </source>
</evidence>
<evidence type="ECO:0000256" key="7">
    <source>
        <dbReference type="SAM" id="MobiDB-lite"/>
    </source>
</evidence>
<organism evidence="11 13">
    <name type="scientific">Didymodactylos carnosus</name>
    <dbReference type="NCBI Taxonomy" id="1234261"/>
    <lineage>
        <taxon>Eukaryota</taxon>
        <taxon>Metazoa</taxon>
        <taxon>Spiralia</taxon>
        <taxon>Gnathifera</taxon>
        <taxon>Rotifera</taxon>
        <taxon>Eurotatoria</taxon>
        <taxon>Bdelloidea</taxon>
        <taxon>Philodinida</taxon>
        <taxon>Philodinidae</taxon>
        <taxon>Didymodactylos</taxon>
    </lineage>
</organism>
<evidence type="ECO:0000256" key="3">
    <source>
        <dbReference type="ARBA" id="ARBA00022692"/>
    </source>
</evidence>
<dbReference type="AlphaFoldDB" id="A0A8S2FL16"/>
<dbReference type="SUPFAM" id="SSF160240">
    <property type="entry name" value="Cation efflux protein cytoplasmic domain-like"/>
    <property type="match status" value="1"/>
</dbReference>
<keyword evidence="3 8" id="KW-0812">Transmembrane</keyword>
<dbReference type="GO" id="GO:0016020">
    <property type="term" value="C:membrane"/>
    <property type="evidence" value="ECO:0007669"/>
    <property type="project" value="UniProtKB-SubCell"/>
</dbReference>
<keyword evidence="6 8" id="KW-0472">Membrane</keyword>
<dbReference type="PANTHER" id="PTHR45820:SF4">
    <property type="entry name" value="ZINC TRANSPORTER 63C, ISOFORM F"/>
    <property type="match status" value="1"/>
</dbReference>
<dbReference type="InterPro" id="IPR027470">
    <property type="entry name" value="Cation_efflux_CTD"/>
</dbReference>
<feature type="domain" description="Cation efflux protein cytoplasmic" evidence="10">
    <location>
        <begin position="190"/>
        <end position="258"/>
    </location>
</feature>
<comment type="similarity">
    <text evidence="2">Belongs to the cation diffusion facilitator (CDF) transporter (TC 2.A.4) family. SLC30A subfamily.</text>
</comment>
<gene>
    <name evidence="11" type="ORF">OVA965_LOCUS36669</name>
    <name evidence="12" type="ORF">TMI583_LOCUS37690</name>
</gene>
<evidence type="ECO:0000313" key="13">
    <source>
        <dbReference type="Proteomes" id="UP000677228"/>
    </source>
</evidence>
<protein>
    <submittedName>
        <fullName evidence="11">Uncharacterized protein</fullName>
    </submittedName>
</protein>
<dbReference type="Pfam" id="PF16916">
    <property type="entry name" value="ZT_dimer"/>
    <property type="match status" value="1"/>
</dbReference>
<comment type="caution">
    <text evidence="11">The sequence shown here is derived from an EMBL/GenBank/DDBJ whole genome shotgun (WGS) entry which is preliminary data.</text>
</comment>
<evidence type="ECO:0000313" key="12">
    <source>
        <dbReference type="EMBL" id="CAF4283812.1"/>
    </source>
</evidence>
<dbReference type="GO" id="GO:0005385">
    <property type="term" value="F:zinc ion transmembrane transporter activity"/>
    <property type="evidence" value="ECO:0007669"/>
    <property type="project" value="TreeGrafter"/>
</dbReference>
<dbReference type="EMBL" id="CAJNOK010033485">
    <property type="protein sequence ID" value="CAF1494802.1"/>
    <property type="molecule type" value="Genomic_DNA"/>
</dbReference>
<reference evidence="11" key="1">
    <citation type="submission" date="2021-02" db="EMBL/GenBank/DDBJ databases">
        <authorList>
            <person name="Nowell W R."/>
        </authorList>
    </citation>
    <scope>NUCLEOTIDE SEQUENCE</scope>
</reference>
<name>A0A8S2FL16_9BILA</name>
<keyword evidence="5 8" id="KW-1133">Transmembrane helix</keyword>
<feature type="transmembrane region" description="Helical" evidence="8">
    <location>
        <begin position="153"/>
        <end position="172"/>
    </location>
</feature>
<dbReference type="GO" id="GO:0006882">
    <property type="term" value="P:intracellular zinc ion homeostasis"/>
    <property type="evidence" value="ECO:0007669"/>
    <property type="project" value="TreeGrafter"/>
</dbReference>
<sequence>MIVIGAVGAAIGIFGMCVFRGYQHDHNIKHEIIERRKNDFAHSARNHLQHLKTKSSCLPTIETIKYSMPMVNQPQSNDTSSSRTNQMNSNDNDEFEKSRIYATLHALCLHSFVVLLESLIALVSGLLNKFVPNHDYHSGKEINLWLKYVDPSLALIVVIIIVCKAVPVVWSLGHILTEAVPAGINTDQLMKTILKDIPQIKSLHNVHVWRITARDIFATLHVVCTEDVSLSVCRKNIGCQLQNIFEKYCIRYFTLQVEYIRDTEDIVQCVYGIKNRKIGHASSATNKGNKEIVLSNFPIEML</sequence>
<accession>A0A8S2FL16</accession>
<evidence type="ECO:0000256" key="1">
    <source>
        <dbReference type="ARBA" id="ARBA00004141"/>
    </source>
</evidence>
<evidence type="ECO:0000256" key="5">
    <source>
        <dbReference type="ARBA" id="ARBA00022989"/>
    </source>
</evidence>